<comment type="caution">
    <text evidence="2">The sequence shown here is derived from an EMBL/GenBank/DDBJ whole genome shotgun (WGS) entry which is preliminary data.</text>
</comment>
<gene>
    <name evidence="2" type="ORF">Pfra01_002470300</name>
</gene>
<dbReference type="EMBL" id="BSXT01004401">
    <property type="protein sequence ID" value="GMF57739.1"/>
    <property type="molecule type" value="Genomic_DNA"/>
</dbReference>
<feature type="compositionally biased region" description="Acidic residues" evidence="1">
    <location>
        <begin position="11"/>
        <end position="20"/>
    </location>
</feature>
<feature type="compositionally biased region" description="Basic and acidic residues" evidence="1">
    <location>
        <begin position="76"/>
        <end position="106"/>
    </location>
</feature>
<keyword evidence="3" id="KW-1185">Reference proteome</keyword>
<evidence type="ECO:0000313" key="2">
    <source>
        <dbReference type="EMBL" id="GMF57739.1"/>
    </source>
</evidence>
<dbReference type="Proteomes" id="UP001165121">
    <property type="component" value="Unassembled WGS sequence"/>
</dbReference>
<evidence type="ECO:0000256" key="1">
    <source>
        <dbReference type="SAM" id="MobiDB-lite"/>
    </source>
</evidence>
<sequence>MFPTKSKCDQECAEGDDDDSGPAGDVGVNCVDKLSANDDVHRCPPEPRQTRDSRHDADTISSKPEATKNHLAQTEYRAEARKVARWQHPKEVCEQDDQHGIDDAKTVDGLAEDSNGEVPHDHVRRQPHRAQVD</sequence>
<feature type="compositionally biased region" description="Basic residues" evidence="1">
    <location>
        <begin position="122"/>
        <end position="133"/>
    </location>
</feature>
<organism evidence="2 3">
    <name type="scientific">Phytophthora fragariaefolia</name>
    <dbReference type="NCBI Taxonomy" id="1490495"/>
    <lineage>
        <taxon>Eukaryota</taxon>
        <taxon>Sar</taxon>
        <taxon>Stramenopiles</taxon>
        <taxon>Oomycota</taxon>
        <taxon>Peronosporomycetes</taxon>
        <taxon>Peronosporales</taxon>
        <taxon>Peronosporaceae</taxon>
        <taxon>Phytophthora</taxon>
    </lineage>
</organism>
<evidence type="ECO:0000313" key="3">
    <source>
        <dbReference type="Proteomes" id="UP001165121"/>
    </source>
</evidence>
<feature type="compositionally biased region" description="Basic and acidic residues" evidence="1">
    <location>
        <begin position="1"/>
        <end position="10"/>
    </location>
</feature>
<accession>A0A9W7D6B7</accession>
<feature type="region of interest" description="Disordered" evidence="1">
    <location>
        <begin position="1"/>
        <end position="133"/>
    </location>
</feature>
<feature type="compositionally biased region" description="Basic and acidic residues" evidence="1">
    <location>
        <begin position="35"/>
        <end position="58"/>
    </location>
</feature>
<dbReference type="AlphaFoldDB" id="A0A9W7D6B7"/>
<proteinExistence type="predicted"/>
<name>A0A9W7D6B7_9STRA</name>
<reference evidence="2" key="1">
    <citation type="submission" date="2023-04" db="EMBL/GenBank/DDBJ databases">
        <title>Phytophthora fragariaefolia NBRC 109709.</title>
        <authorList>
            <person name="Ichikawa N."/>
            <person name="Sato H."/>
            <person name="Tonouchi N."/>
        </authorList>
    </citation>
    <scope>NUCLEOTIDE SEQUENCE</scope>
    <source>
        <strain evidence="2">NBRC 109709</strain>
    </source>
</reference>
<protein>
    <submittedName>
        <fullName evidence="2">Unnamed protein product</fullName>
    </submittedName>
</protein>